<dbReference type="Pfam" id="PF13602">
    <property type="entry name" value="ADH_zinc_N_2"/>
    <property type="match status" value="1"/>
</dbReference>
<keyword evidence="2" id="KW-1185">Reference proteome</keyword>
<evidence type="ECO:0000313" key="2">
    <source>
        <dbReference type="Proteomes" id="UP001482513"/>
    </source>
</evidence>
<gene>
    <name evidence="1" type="ORF">NC992_21970</name>
</gene>
<comment type="caution">
    <text evidence="1">The sequence shown here is derived from an EMBL/GenBank/DDBJ whole genome shotgun (WGS) entry which is preliminary data.</text>
</comment>
<dbReference type="EMBL" id="JAMPKX010000012">
    <property type="protein sequence ID" value="MEP0949562.1"/>
    <property type="molecule type" value="Genomic_DNA"/>
</dbReference>
<protein>
    <submittedName>
        <fullName evidence="1">Zinc-binding dehydrogenase</fullName>
    </submittedName>
</protein>
<dbReference type="Proteomes" id="UP001482513">
    <property type="component" value="Unassembled WGS sequence"/>
</dbReference>
<sequence>MPNRKPLRKRVIVRVTAGGKEDLIFLKELIEAGTMKSVSGRRYRLKQIAEAHRYVEQTISMQRNKFRWLVSCKGYRYPVIGNVRLSTGFK</sequence>
<reference evidence="1 2" key="1">
    <citation type="submission" date="2022-04" db="EMBL/GenBank/DDBJ databases">
        <title>Positive selection, recombination, and allopatry shape intraspecific diversity of widespread and dominant cyanobacteria.</title>
        <authorList>
            <person name="Wei J."/>
            <person name="Shu W."/>
            <person name="Hu C."/>
        </authorList>
    </citation>
    <scope>NUCLEOTIDE SEQUENCE [LARGE SCALE GENOMIC DNA]</scope>
    <source>
        <strain evidence="1 2">DQ-A4</strain>
    </source>
</reference>
<evidence type="ECO:0000313" key="1">
    <source>
        <dbReference type="EMBL" id="MEP0949562.1"/>
    </source>
</evidence>
<proteinExistence type="predicted"/>
<name>A0ABV0KCD6_9CYAN</name>
<dbReference type="RefSeq" id="WP_190695184.1">
    <property type="nucleotide sequence ID" value="NZ_JAMPKX010000012.1"/>
</dbReference>
<dbReference type="Gene3D" id="3.90.180.10">
    <property type="entry name" value="Medium-chain alcohol dehydrogenases, catalytic domain"/>
    <property type="match status" value="1"/>
</dbReference>
<dbReference type="Gene3D" id="3.40.50.720">
    <property type="entry name" value="NAD(P)-binding Rossmann-like Domain"/>
    <property type="match status" value="1"/>
</dbReference>
<accession>A0ABV0KCD6</accession>
<organism evidence="1 2">
    <name type="scientific">Leptolyngbya subtilissima DQ-A4</name>
    <dbReference type="NCBI Taxonomy" id="2933933"/>
    <lineage>
        <taxon>Bacteria</taxon>
        <taxon>Bacillati</taxon>
        <taxon>Cyanobacteriota</taxon>
        <taxon>Cyanophyceae</taxon>
        <taxon>Leptolyngbyales</taxon>
        <taxon>Leptolyngbyaceae</taxon>
        <taxon>Leptolyngbya group</taxon>
        <taxon>Leptolyngbya</taxon>
    </lineage>
</organism>